<accession>A0A2H1WM36</accession>
<dbReference type="EMBL" id="ODYU01009601">
    <property type="protein sequence ID" value="SOQ54143.1"/>
    <property type="molecule type" value="Genomic_DNA"/>
</dbReference>
<sequence>MSLGRAGLQCSGVFMVVSTVDPGLQELQRYGRLWRDCPNKKKRHPCRTMHKGTGQESVENQSKYIKKMCLQMVKSGCTLHSGITCHNAHLCLPFLG</sequence>
<gene>
    <name evidence="1" type="ORF">SFRICE_022618</name>
</gene>
<evidence type="ECO:0000313" key="1">
    <source>
        <dbReference type="EMBL" id="SOQ54143.1"/>
    </source>
</evidence>
<reference evidence="1" key="1">
    <citation type="submission" date="2016-07" db="EMBL/GenBank/DDBJ databases">
        <authorList>
            <person name="Bretaudeau A."/>
        </authorList>
    </citation>
    <scope>NUCLEOTIDE SEQUENCE</scope>
    <source>
        <strain evidence="1">Rice</strain>
        <tissue evidence="1">Whole body</tissue>
    </source>
</reference>
<dbReference type="AlphaFoldDB" id="A0A2H1WM36"/>
<name>A0A2H1WM36_SPOFR</name>
<proteinExistence type="predicted"/>
<organism evidence="1">
    <name type="scientific">Spodoptera frugiperda</name>
    <name type="common">Fall armyworm</name>
    <dbReference type="NCBI Taxonomy" id="7108"/>
    <lineage>
        <taxon>Eukaryota</taxon>
        <taxon>Metazoa</taxon>
        <taxon>Ecdysozoa</taxon>
        <taxon>Arthropoda</taxon>
        <taxon>Hexapoda</taxon>
        <taxon>Insecta</taxon>
        <taxon>Pterygota</taxon>
        <taxon>Neoptera</taxon>
        <taxon>Endopterygota</taxon>
        <taxon>Lepidoptera</taxon>
        <taxon>Glossata</taxon>
        <taxon>Ditrysia</taxon>
        <taxon>Noctuoidea</taxon>
        <taxon>Noctuidae</taxon>
        <taxon>Amphipyrinae</taxon>
        <taxon>Spodoptera</taxon>
    </lineage>
</organism>
<protein>
    <submittedName>
        <fullName evidence="1">SFRICE_022618</fullName>
    </submittedName>
</protein>